<proteinExistence type="inferred from homology"/>
<dbReference type="NCBIfam" id="TIGR03828">
    <property type="entry name" value="pfkB"/>
    <property type="match status" value="1"/>
</dbReference>
<comment type="function">
    <text evidence="8">Catalyzes the ATP-dependent phosphorylation of fructose-l-phosphate to fructose-l,6-bisphosphate.</text>
</comment>
<dbReference type="InterPro" id="IPR011611">
    <property type="entry name" value="PfkB_dom"/>
</dbReference>
<gene>
    <name evidence="10" type="ORF">Z968_03930</name>
</gene>
<evidence type="ECO:0000256" key="1">
    <source>
        <dbReference type="ARBA" id="ARBA00005380"/>
    </source>
</evidence>
<dbReference type="CDD" id="cd01164">
    <property type="entry name" value="FruK_PfkB_like"/>
    <property type="match status" value="1"/>
</dbReference>
<evidence type="ECO:0000259" key="9">
    <source>
        <dbReference type="Pfam" id="PF00294"/>
    </source>
</evidence>
<evidence type="ECO:0000256" key="3">
    <source>
        <dbReference type="ARBA" id="ARBA00022741"/>
    </source>
</evidence>
<dbReference type="PANTHER" id="PTHR46566">
    <property type="entry name" value="1-PHOSPHOFRUCTOKINASE-RELATED"/>
    <property type="match status" value="1"/>
</dbReference>
<dbReference type="InterPro" id="IPR029056">
    <property type="entry name" value="Ribokinase-like"/>
</dbReference>
<comment type="similarity">
    <text evidence="7">Belongs to the carbohydrate kinase PfkB family. LacC subfamily.</text>
</comment>
<dbReference type="OrthoDB" id="9801219at2"/>
<evidence type="ECO:0000313" key="11">
    <source>
        <dbReference type="Proteomes" id="UP000030012"/>
    </source>
</evidence>
<comment type="similarity">
    <text evidence="1">Belongs to the carbohydrate kinase pfkB family.</text>
</comment>
<dbReference type="GO" id="GO:0005524">
    <property type="term" value="F:ATP binding"/>
    <property type="evidence" value="ECO:0007669"/>
    <property type="project" value="UniProtKB-UniRule"/>
</dbReference>
<keyword evidence="5 7" id="KW-0067">ATP-binding</keyword>
<evidence type="ECO:0000256" key="7">
    <source>
        <dbReference type="PIRNR" id="PIRNR000535"/>
    </source>
</evidence>
<dbReference type="PROSITE" id="PS00584">
    <property type="entry name" value="PFKB_KINASES_2"/>
    <property type="match status" value="1"/>
</dbReference>
<protein>
    <recommendedName>
        <fullName evidence="7">Tagatose-6-phosphate kinase</fullName>
        <ecNumber evidence="7">2.7.1.144</ecNumber>
    </recommendedName>
</protein>
<dbReference type="GO" id="GO:0005988">
    <property type="term" value="P:lactose metabolic process"/>
    <property type="evidence" value="ECO:0007669"/>
    <property type="project" value="UniProtKB-KW"/>
</dbReference>
<keyword evidence="3 7" id="KW-0547">Nucleotide-binding</keyword>
<evidence type="ECO:0000256" key="4">
    <source>
        <dbReference type="ARBA" id="ARBA00022777"/>
    </source>
</evidence>
<evidence type="ECO:0000256" key="6">
    <source>
        <dbReference type="ARBA" id="ARBA00047745"/>
    </source>
</evidence>
<dbReference type="NCBIfam" id="TIGR03168">
    <property type="entry name" value="1-PFK"/>
    <property type="match status" value="1"/>
</dbReference>
<sequence length="307" mass="34079">MIYTVTLNPSLDYIVSVNEFKIGEVNRTTSEEIYAGGKGINVSIVLNNLEVSNIALGFIAGFTGSEIERRVKEYGCITDFIKIKGGNSRINVKLKSSVESEINGTGPEIQKEDLSKLFYKLQHLRQEDFLVLSGSIPKTLPKNIYEIIIQNLENRDVKLIVDATDELLKNVLKYKPFLIKPNHHELGELFNTKIESEEEIIYYGKKLKEMGAENVIISMAEKGAIFISSKGEVIKAEVPRGILKNSVGAGDSMVAGFISGYLKNKDLNEAFNMAVITGSATAFSLKLATKNEVEILLKQKLIAKRVE</sequence>
<keyword evidence="4 8" id="KW-0418">Kinase</keyword>
<keyword evidence="7" id="KW-0423">Lactose metabolism</keyword>
<dbReference type="SUPFAM" id="SSF53613">
    <property type="entry name" value="Ribokinase-like"/>
    <property type="match status" value="1"/>
</dbReference>
<dbReference type="Gene3D" id="3.40.1190.20">
    <property type="match status" value="1"/>
</dbReference>
<comment type="catalytic activity">
    <reaction evidence="6 8">
        <text>beta-D-fructose 1-phosphate + ATP = beta-D-fructose 1,6-bisphosphate + ADP + H(+)</text>
        <dbReference type="Rhea" id="RHEA:14213"/>
        <dbReference type="ChEBI" id="CHEBI:15378"/>
        <dbReference type="ChEBI" id="CHEBI:30616"/>
        <dbReference type="ChEBI" id="CHEBI:32966"/>
        <dbReference type="ChEBI" id="CHEBI:138881"/>
        <dbReference type="ChEBI" id="CHEBI:456216"/>
        <dbReference type="EC" id="2.7.1.56"/>
    </reaction>
</comment>
<dbReference type="GO" id="GO:0044281">
    <property type="term" value="P:small molecule metabolic process"/>
    <property type="evidence" value="ECO:0007669"/>
    <property type="project" value="UniProtKB-ARBA"/>
</dbReference>
<dbReference type="RefSeq" id="WP_039253582.1">
    <property type="nucleotide sequence ID" value="NZ_JENJ01000012.1"/>
</dbReference>
<accession>A0A0A0I788</accession>
<comment type="caution">
    <text evidence="10">The sequence shown here is derived from an EMBL/GenBank/DDBJ whole genome shotgun (WGS) entry which is preliminary data.</text>
</comment>
<dbReference type="PANTHER" id="PTHR46566:SF1">
    <property type="entry name" value="1-PHOSPHOFRUCTOKINASE"/>
    <property type="match status" value="1"/>
</dbReference>
<comment type="pathway">
    <text evidence="7">Carbohydrate metabolism; D-tagatose 6-phosphate degradation; D-glyceraldehyde 3-phosphate and glycerone phosphate from D-tagatose 6-phosphate: step 1/2.</text>
</comment>
<evidence type="ECO:0000256" key="5">
    <source>
        <dbReference type="ARBA" id="ARBA00022840"/>
    </source>
</evidence>
<evidence type="ECO:0000256" key="2">
    <source>
        <dbReference type="ARBA" id="ARBA00022679"/>
    </source>
</evidence>
<dbReference type="UniPathway" id="UPA00704">
    <property type="reaction ID" value="UER00715"/>
</dbReference>
<organism evidence="10 11">
    <name type="scientific">Clostridium novyi A str. 4552</name>
    <dbReference type="NCBI Taxonomy" id="1444289"/>
    <lineage>
        <taxon>Bacteria</taxon>
        <taxon>Bacillati</taxon>
        <taxon>Bacillota</taxon>
        <taxon>Clostridia</taxon>
        <taxon>Eubacteriales</taxon>
        <taxon>Clostridiaceae</taxon>
        <taxon>Clostridium</taxon>
    </lineage>
</organism>
<dbReference type="FunFam" id="3.40.1190.20:FF:000001">
    <property type="entry name" value="Phosphofructokinase"/>
    <property type="match status" value="1"/>
</dbReference>
<evidence type="ECO:0000256" key="8">
    <source>
        <dbReference type="RuleBase" id="RU369061"/>
    </source>
</evidence>
<dbReference type="Proteomes" id="UP000030012">
    <property type="component" value="Unassembled WGS sequence"/>
</dbReference>
<dbReference type="EC" id="2.7.1.144" evidence="7"/>
<dbReference type="InterPro" id="IPR017583">
    <property type="entry name" value="Tagatose/fructose_Pkinase"/>
</dbReference>
<comment type="catalytic activity">
    <reaction evidence="7">
        <text>D-tagatofuranose 6-phosphate + ATP = D-tagatofuranose 1,6-bisphosphate + ADP + H(+)</text>
        <dbReference type="Rhea" id="RHEA:12420"/>
        <dbReference type="ChEBI" id="CHEBI:15378"/>
        <dbReference type="ChEBI" id="CHEBI:30616"/>
        <dbReference type="ChEBI" id="CHEBI:58694"/>
        <dbReference type="ChEBI" id="CHEBI:58695"/>
        <dbReference type="ChEBI" id="CHEBI:456216"/>
        <dbReference type="EC" id="2.7.1.144"/>
    </reaction>
</comment>
<dbReference type="Pfam" id="PF00294">
    <property type="entry name" value="PfkB"/>
    <property type="match status" value="1"/>
</dbReference>
<dbReference type="GO" id="GO:0005829">
    <property type="term" value="C:cytosol"/>
    <property type="evidence" value="ECO:0007669"/>
    <property type="project" value="TreeGrafter"/>
</dbReference>
<dbReference type="PIRSF" id="PIRSF000535">
    <property type="entry name" value="1PFK/6PFK/LacC"/>
    <property type="match status" value="1"/>
</dbReference>
<dbReference type="InterPro" id="IPR022463">
    <property type="entry name" value="1-PFruKinase"/>
</dbReference>
<dbReference type="InterPro" id="IPR002173">
    <property type="entry name" value="Carboh/pur_kinase_PfkB_CS"/>
</dbReference>
<dbReference type="GO" id="GO:0009024">
    <property type="term" value="F:tagatose-6-phosphate kinase activity"/>
    <property type="evidence" value="ECO:0007669"/>
    <property type="project" value="UniProtKB-EC"/>
</dbReference>
<dbReference type="EMBL" id="JENJ01000012">
    <property type="protein sequence ID" value="KGM97269.1"/>
    <property type="molecule type" value="Genomic_DNA"/>
</dbReference>
<dbReference type="GO" id="GO:0016052">
    <property type="term" value="P:carbohydrate catabolic process"/>
    <property type="evidence" value="ECO:0007669"/>
    <property type="project" value="UniProtKB-ARBA"/>
</dbReference>
<dbReference type="AlphaFoldDB" id="A0A0A0I788"/>
<name>A0A0A0I788_CLONO</name>
<dbReference type="GO" id="GO:0008662">
    <property type="term" value="F:1-phosphofructokinase activity"/>
    <property type="evidence" value="ECO:0007669"/>
    <property type="project" value="UniProtKB-UniRule"/>
</dbReference>
<reference evidence="10 11" key="1">
    <citation type="submission" date="2014-01" db="EMBL/GenBank/DDBJ databases">
        <title>Plasmidome dynamics in the species complex Clostridium novyi sensu lato converts strains of independent lineages into distinctly different pathogens.</title>
        <authorList>
            <person name="Skarin H."/>
            <person name="Segerman B."/>
        </authorList>
    </citation>
    <scope>NUCLEOTIDE SEQUENCE [LARGE SCALE GENOMIC DNA]</scope>
    <source>
        <strain evidence="10 11">4552</strain>
    </source>
</reference>
<keyword evidence="2 7" id="KW-0808">Transferase</keyword>
<evidence type="ECO:0000313" key="10">
    <source>
        <dbReference type="EMBL" id="KGM97269.1"/>
    </source>
</evidence>
<feature type="domain" description="Carbohydrate kinase PfkB" evidence="9">
    <location>
        <begin position="12"/>
        <end position="284"/>
    </location>
</feature>
<dbReference type="GO" id="GO:2001059">
    <property type="term" value="P:D-tagatose 6-phosphate catabolic process"/>
    <property type="evidence" value="ECO:0007669"/>
    <property type="project" value="UniProtKB-UniPathway"/>
</dbReference>